<protein>
    <recommendedName>
        <fullName evidence="3">TrbC/VIRB2 family protein</fullName>
    </recommendedName>
</protein>
<dbReference type="AlphaFoldDB" id="A0A0F6YSL9"/>
<keyword evidence="1" id="KW-0812">Transmembrane</keyword>
<sequence length="97" mass="10046">MSSLIQDMSTSILVRAADTTVLGADLFTSINNLIAKAQGTFNLLVVLIGAVIFLIGSARSKWTLPAVLLSLLAAGLFVWGGLQGVQWAADSAGATIK</sequence>
<geneLocation type="plasmid" evidence="2">
    <name>pJD12</name>
</geneLocation>
<keyword evidence="2" id="KW-0614">Plasmid</keyword>
<gene>
    <name evidence="2" type="ORF">pJD12_630</name>
</gene>
<feature type="transmembrane region" description="Helical" evidence="1">
    <location>
        <begin position="33"/>
        <end position="55"/>
    </location>
</feature>
<organism evidence="2">
    <name type="scientific">Micrococcus sp. MG-2010-D12</name>
    <dbReference type="NCBI Taxonomy" id="936902"/>
    <lineage>
        <taxon>Bacteria</taxon>
        <taxon>Bacillati</taxon>
        <taxon>Actinomycetota</taxon>
        <taxon>Actinomycetes</taxon>
        <taxon>Micrococcales</taxon>
        <taxon>Micrococcaceae</taxon>
        <taxon>Micrococcus</taxon>
    </lineage>
</organism>
<name>A0A0F6YSL9_9MICC</name>
<evidence type="ECO:0000256" key="1">
    <source>
        <dbReference type="SAM" id="Phobius"/>
    </source>
</evidence>
<dbReference type="EMBL" id="KR152226">
    <property type="protein sequence ID" value="AKF15839.1"/>
    <property type="molecule type" value="Genomic_DNA"/>
</dbReference>
<proteinExistence type="predicted"/>
<keyword evidence="1" id="KW-1133">Transmembrane helix</keyword>
<accession>A0A0F6YSL9</accession>
<reference evidence="2" key="1">
    <citation type="journal article" date="2015" name="Genome Announc.">
        <title>Complete Genome Sequence of the Linear Plasmid pJD12 Hosted by Micrococcus sp. D12, Isolated from a High-Altitude Volcanic Lake in Argentina.</title>
        <authorList>
            <person name="Dib J.R."/>
            <person name="Angelov A."/>
            <person name="Liebl W."/>
            <person name="Dobber J."/>
            <person name="Voget S."/>
            <person name="Schuldes J."/>
            <person name="Gorriti M."/>
            <person name="Farias M.E."/>
            <person name="Meinhardt F."/>
            <person name="Daniel R."/>
        </authorList>
    </citation>
    <scope>NUCLEOTIDE SEQUENCE</scope>
    <source>
        <strain evidence="2">MG-2010-D12</strain>
        <plasmid evidence="2">pJD12</plasmid>
    </source>
</reference>
<feature type="transmembrane region" description="Helical" evidence="1">
    <location>
        <begin position="62"/>
        <end position="82"/>
    </location>
</feature>
<evidence type="ECO:0000313" key="2">
    <source>
        <dbReference type="EMBL" id="AKF15839.1"/>
    </source>
</evidence>
<keyword evidence="1" id="KW-0472">Membrane</keyword>
<evidence type="ECO:0008006" key="3">
    <source>
        <dbReference type="Google" id="ProtNLM"/>
    </source>
</evidence>